<keyword evidence="3" id="KW-1185">Reference proteome</keyword>
<reference evidence="3" key="1">
    <citation type="journal article" date="2019" name="Int. J. Syst. Evol. Microbiol.">
        <title>The Global Catalogue of Microorganisms (GCM) 10K type strain sequencing project: providing services to taxonomists for standard genome sequencing and annotation.</title>
        <authorList>
            <consortium name="The Broad Institute Genomics Platform"/>
            <consortium name="The Broad Institute Genome Sequencing Center for Infectious Disease"/>
            <person name="Wu L."/>
            <person name="Ma J."/>
        </authorList>
    </citation>
    <scope>NUCLEOTIDE SEQUENCE [LARGE SCALE GENOMIC DNA]</scope>
    <source>
        <strain evidence="3">JCM 14545</strain>
    </source>
</reference>
<sequence>MTDAHDFASDTPAAHEEVPSEERTSVRVSGETLDRFAYAIGGAVRSVRGCREWTRKEFRRRLGSVRTVQALATHELGTRAMSVSQFAEYCHALGIQPGPLVDQVYDSVFGPHADETVTVDLDKLAVSEHSNLARWAKLRLATFPPFSRHVLDLPLHAQNTLAVLCGFERRQLLEILGVA</sequence>
<accession>A0ABP5CCF3</accession>
<protein>
    <submittedName>
        <fullName evidence="2">Helix-turn-helix domain-containing protein</fullName>
    </submittedName>
</protein>
<evidence type="ECO:0000313" key="2">
    <source>
        <dbReference type="EMBL" id="GAA1961755.1"/>
    </source>
</evidence>
<dbReference type="RefSeq" id="WP_344419488.1">
    <property type="nucleotide sequence ID" value="NZ_BAAANN010000013.1"/>
</dbReference>
<evidence type="ECO:0000256" key="1">
    <source>
        <dbReference type="SAM" id="MobiDB-lite"/>
    </source>
</evidence>
<gene>
    <name evidence="2" type="ORF">GCM10009754_35990</name>
</gene>
<comment type="caution">
    <text evidence="2">The sequence shown here is derived from an EMBL/GenBank/DDBJ whole genome shotgun (WGS) entry which is preliminary data.</text>
</comment>
<dbReference type="Proteomes" id="UP001501116">
    <property type="component" value="Unassembled WGS sequence"/>
</dbReference>
<feature type="compositionally biased region" description="Basic and acidic residues" evidence="1">
    <location>
        <begin position="1"/>
        <end position="25"/>
    </location>
</feature>
<name>A0ABP5CCF3_9PSEU</name>
<organism evidence="2 3">
    <name type="scientific">Amycolatopsis minnesotensis</name>
    <dbReference type="NCBI Taxonomy" id="337894"/>
    <lineage>
        <taxon>Bacteria</taxon>
        <taxon>Bacillati</taxon>
        <taxon>Actinomycetota</taxon>
        <taxon>Actinomycetes</taxon>
        <taxon>Pseudonocardiales</taxon>
        <taxon>Pseudonocardiaceae</taxon>
        <taxon>Amycolatopsis</taxon>
    </lineage>
</organism>
<evidence type="ECO:0000313" key="3">
    <source>
        <dbReference type="Proteomes" id="UP001501116"/>
    </source>
</evidence>
<feature type="region of interest" description="Disordered" evidence="1">
    <location>
        <begin position="1"/>
        <end position="26"/>
    </location>
</feature>
<dbReference type="EMBL" id="BAAANN010000013">
    <property type="protein sequence ID" value="GAA1961755.1"/>
    <property type="molecule type" value="Genomic_DNA"/>
</dbReference>
<proteinExistence type="predicted"/>